<evidence type="ECO:0000256" key="1">
    <source>
        <dbReference type="SAM" id="MobiDB-lite"/>
    </source>
</evidence>
<name>A0ABQ0M0E3_MYCCL</name>
<reference evidence="2" key="1">
    <citation type="submission" date="2014-09" db="EMBL/GenBank/DDBJ databases">
        <title>Genome sequence of the luminous mushroom Mycena chlorophos for searching fungal bioluminescence genes.</title>
        <authorList>
            <person name="Tanaka Y."/>
            <person name="Kasuga D."/>
            <person name="Oba Y."/>
            <person name="Hase S."/>
            <person name="Sato K."/>
            <person name="Oba Y."/>
            <person name="Sakakibara Y."/>
        </authorList>
    </citation>
    <scope>NUCLEOTIDE SEQUENCE</scope>
</reference>
<sequence>MYLQHIPLYAPHFASVRPVAGRQTHESLLRELAHSLRPAAVQQHSSLTLGLSVVRYTASVGVVARRDRRCHSFPPTPKEWANDEDRERELRLVEGQMEAATREKGVGETTLGSRHCPLEDGTMPRAVHVDSSSARLSSNDREATGFLDHSICRPRRLREPYPPSLDFAVLRAVAWPPTHSSIHITHLHDAFSLVEPDSAVNCLLVPD</sequence>
<dbReference type="Proteomes" id="UP000815677">
    <property type="component" value="Unassembled WGS sequence"/>
</dbReference>
<organism evidence="2 3">
    <name type="scientific">Mycena chlorophos</name>
    <name type="common">Agaric fungus</name>
    <name type="synonym">Agaricus chlorophos</name>
    <dbReference type="NCBI Taxonomy" id="658473"/>
    <lineage>
        <taxon>Eukaryota</taxon>
        <taxon>Fungi</taxon>
        <taxon>Dikarya</taxon>
        <taxon>Basidiomycota</taxon>
        <taxon>Agaricomycotina</taxon>
        <taxon>Agaricomycetes</taxon>
        <taxon>Agaricomycetidae</taxon>
        <taxon>Agaricales</taxon>
        <taxon>Marasmiineae</taxon>
        <taxon>Mycenaceae</taxon>
        <taxon>Mycena</taxon>
    </lineage>
</organism>
<gene>
    <name evidence="2" type="ORF">MCHLO_12389</name>
</gene>
<evidence type="ECO:0000313" key="3">
    <source>
        <dbReference type="Proteomes" id="UP000815677"/>
    </source>
</evidence>
<dbReference type="EMBL" id="DF849053">
    <property type="protein sequence ID" value="GAT55646.1"/>
    <property type="molecule type" value="Genomic_DNA"/>
</dbReference>
<proteinExistence type="predicted"/>
<evidence type="ECO:0000313" key="2">
    <source>
        <dbReference type="EMBL" id="GAT55646.1"/>
    </source>
</evidence>
<keyword evidence="3" id="KW-1185">Reference proteome</keyword>
<feature type="region of interest" description="Disordered" evidence="1">
    <location>
        <begin position="100"/>
        <end position="124"/>
    </location>
</feature>
<protein>
    <submittedName>
        <fullName evidence="2">Uncharacterized protein</fullName>
    </submittedName>
</protein>
<accession>A0ABQ0M0E3</accession>